<gene>
    <name evidence="2" type="ORF">DQ384_15555</name>
</gene>
<evidence type="ECO:0000313" key="3">
    <source>
        <dbReference type="Proteomes" id="UP000253094"/>
    </source>
</evidence>
<dbReference type="InterPro" id="IPR007278">
    <property type="entry name" value="DUF397"/>
</dbReference>
<reference evidence="2 3" key="1">
    <citation type="submission" date="2018-06" db="EMBL/GenBank/DDBJ databases">
        <title>Sphaerisporangium craniellae sp. nov., isolated from a marine sponge in the South China Sea.</title>
        <authorList>
            <person name="Li L."/>
        </authorList>
    </citation>
    <scope>NUCLEOTIDE SEQUENCE [LARGE SCALE GENOMIC DNA]</scope>
    <source>
        <strain evidence="2 3">CCTCC AA 208026</strain>
    </source>
</reference>
<dbReference type="AlphaFoldDB" id="A0A367FK13"/>
<dbReference type="Proteomes" id="UP000253094">
    <property type="component" value="Unassembled WGS sequence"/>
</dbReference>
<sequence>MEVNELAWRKSSYSSGNGGACVEVAPISRGVAVRDSKNPGGPILSCGSDEWHVFIGGMKIGRLGHV</sequence>
<dbReference type="EMBL" id="QOIL01000008">
    <property type="protein sequence ID" value="RCG30172.1"/>
    <property type="molecule type" value="Genomic_DNA"/>
</dbReference>
<organism evidence="2 3">
    <name type="scientific">Sphaerisporangium album</name>
    <dbReference type="NCBI Taxonomy" id="509200"/>
    <lineage>
        <taxon>Bacteria</taxon>
        <taxon>Bacillati</taxon>
        <taxon>Actinomycetota</taxon>
        <taxon>Actinomycetes</taxon>
        <taxon>Streptosporangiales</taxon>
        <taxon>Streptosporangiaceae</taxon>
        <taxon>Sphaerisporangium</taxon>
    </lineage>
</organism>
<protein>
    <submittedName>
        <fullName evidence="2">DUF397 domain-containing protein</fullName>
    </submittedName>
</protein>
<feature type="domain" description="DUF397" evidence="1">
    <location>
        <begin position="6"/>
        <end position="59"/>
    </location>
</feature>
<dbReference type="Pfam" id="PF04149">
    <property type="entry name" value="DUF397"/>
    <property type="match status" value="1"/>
</dbReference>
<keyword evidence="3" id="KW-1185">Reference proteome</keyword>
<comment type="caution">
    <text evidence="2">The sequence shown here is derived from an EMBL/GenBank/DDBJ whole genome shotgun (WGS) entry which is preliminary data.</text>
</comment>
<accession>A0A367FK13</accession>
<name>A0A367FK13_9ACTN</name>
<proteinExistence type="predicted"/>
<dbReference type="RefSeq" id="WP_114029536.1">
    <property type="nucleotide sequence ID" value="NZ_QOIL01000008.1"/>
</dbReference>
<evidence type="ECO:0000313" key="2">
    <source>
        <dbReference type="EMBL" id="RCG30172.1"/>
    </source>
</evidence>
<dbReference type="OrthoDB" id="3480599at2"/>
<evidence type="ECO:0000259" key="1">
    <source>
        <dbReference type="Pfam" id="PF04149"/>
    </source>
</evidence>